<dbReference type="EMBL" id="CP000360">
    <property type="protein sequence ID" value="ABF42434.1"/>
    <property type="molecule type" value="Genomic_DNA"/>
</dbReference>
<organism evidence="1 2">
    <name type="scientific">Koribacter versatilis (strain Ellin345)</name>
    <dbReference type="NCBI Taxonomy" id="204669"/>
    <lineage>
        <taxon>Bacteria</taxon>
        <taxon>Pseudomonadati</taxon>
        <taxon>Acidobacteriota</taxon>
        <taxon>Terriglobia</taxon>
        <taxon>Terriglobales</taxon>
        <taxon>Candidatus Korobacteraceae</taxon>
        <taxon>Candidatus Korobacter</taxon>
    </lineage>
</organism>
<evidence type="ECO:0000313" key="2">
    <source>
        <dbReference type="Proteomes" id="UP000002432"/>
    </source>
</evidence>
<dbReference type="GO" id="GO:0071793">
    <property type="term" value="P:bacillithiol biosynthetic process"/>
    <property type="evidence" value="ECO:0007669"/>
    <property type="project" value="InterPro"/>
</dbReference>
<accession>Q1IL16</accession>
<dbReference type="PANTHER" id="PTHR12993">
    <property type="entry name" value="N-ACETYLGLUCOSAMINYL-PHOSPHATIDYLINOSITOL DE-N-ACETYLASE-RELATED"/>
    <property type="match status" value="1"/>
</dbReference>
<dbReference type="Gene3D" id="3.40.50.10320">
    <property type="entry name" value="LmbE-like"/>
    <property type="match status" value="1"/>
</dbReference>
<dbReference type="HOGENOM" id="CLU_049311_3_1_0"/>
<dbReference type="SUPFAM" id="SSF102588">
    <property type="entry name" value="LmbE-like"/>
    <property type="match status" value="1"/>
</dbReference>
<dbReference type="STRING" id="204669.Acid345_3433"/>
<reference evidence="1 2" key="1">
    <citation type="journal article" date="2009" name="Appl. Environ. Microbiol.">
        <title>Three genomes from the phylum Acidobacteria provide insight into the lifestyles of these microorganisms in soils.</title>
        <authorList>
            <person name="Ward N.L."/>
            <person name="Challacombe J.F."/>
            <person name="Janssen P.H."/>
            <person name="Henrissat B."/>
            <person name="Coutinho P.M."/>
            <person name="Wu M."/>
            <person name="Xie G."/>
            <person name="Haft D.H."/>
            <person name="Sait M."/>
            <person name="Badger J."/>
            <person name="Barabote R.D."/>
            <person name="Bradley B."/>
            <person name="Brettin T.S."/>
            <person name="Brinkac L.M."/>
            <person name="Bruce D."/>
            <person name="Creasy T."/>
            <person name="Daugherty S.C."/>
            <person name="Davidsen T.M."/>
            <person name="DeBoy R.T."/>
            <person name="Detter J.C."/>
            <person name="Dodson R.J."/>
            <person name="Durkin A.S."/>
            <person name="Ganapathy A."/>
            <person name="Gwinn-Giglio M."/>
            <person name="Han C.S."/>
            <person name="Khouri H."/>
            <person name="Kiss H."/>
            <person name="Kothari S.P."/>
            <person name="Madupu R."/>
            <person name="Nelson K.E."/>
            <person name="Nelson W.C."/>
            <person name="Paulsen I."/>
            <person name="Penn K."/>
            <person name="Ren Q."/>
            <person name="Rosovitz M.J."/>
            <person name="Selengut J.D."/>
            <person name="Shrivastava S."/>
            <person name="Sullivan S.A."/>
            <person name="Tapia R."/>
            <person name="Thompson L.S."/>
            <person name="Watkins K.L."/>
            <person name="Yang Q."/>
            <person name="Yu C."/>
            <person name="Zafar N."/>
            <person name="Zhou L."/>
            <person name="Kuske C.R."/>
        </authorList>
    </citation>
    <scope>NUCLEOTIDE SEQUENCE [LARGE SCALE GENOMIC DNA]</scope>
    <source>
        <strain evidence="1 2">Ellin345</strain>
    </source>
</reference>
<keyword evidence="2" id="KW-1185">Reference proteome</keyword>
<dbReference type="GO" id="GO:0016811">
    <property type="term" value="F:hydrolase activity, acting on carbon-nitrogen (but not peptide) bonds, in linear amides"/>
    <property type="evidence" value="ECO:0007669"/>
    <property type="project" value="TreeGrafter"/>
</dbReference>
<dbReference type="NCBIfam" id="TIGR04001">
    <property type="entry name" value="thiol_BshB1"/>
    <property type="match status" value="1"/>
</dbReference>
<dbReference type="EnsemblBacteria" id="ABF42434">
    <property type="protein sequence ID" value="ABF42434"/>
    <property type="gene ID" value="Acid345_3433"/>
</dbReference>
<dbReference type="eggNOG" id="COG2120">
    <property type="taxonomic scope" value="Bacteria"/>
</dbReference>
<name>Q1IL16_KORVE</name>
<dbReference type="GO" id="GO:0019213">
    <property type="term" value="F:deacetylase activity"/>
    <property type="evidence" value="ECO:0007669"/>
    <property type="project" value="InterPro"/>
</dbReference>
<dbReference type="InterPro" id="IPR003737">
    <property type="entry name" value="GlcNAc_PI_deacetylase-related"/>
</dbReference>
<dbReference type="InterPro" id="IPR023842">
    <property type="entry name" value="Bacillithiol_biosynth_BshB1"/>
</dbReference>
<sequence>MTDLDILALAAHRDDVEQTCGGTLLKAAQAGQRCGILDLTRGEMGTRGDADTRGREADAAAKILKAQWRQALDLPDGRVENTFKNKLKVARVLREVRPRVLILPYWQGRHPDHYTASTLGYEATFLAGLTKLGSTPATAAIEDAEQFLALKPHRPYKIVYASLYYDVRPSFVVDISAQFDAKVQSLLAYESQYSDQSAGTGLFPAHAEVRQRLETMARFYGLLAGVDYAEPFVQKEVGLVEDLTLIPVKSM</sequence>
<dbReference type="KEGG" id="aba:Acid345_3433"/>
<dbReference type="InterPro" id="IPR024078">
    <property type="entry name" value="LmbE-like_dom_sf"/>
</dbReference>
<dbReference type="Proteomes" id="UP000002432">
    <property type="component" value="Chromosome"/>
</dbReference>
<dbReference type="RefSeq" id="WP_011524233.1">
    <property type="nucleotide sequence ID" value="NC_008009.1"/>
</dbReference>
<protein>
    <submittedName>
        <fullName evidence="1">LmbE-like protein</fullName>
    </submittedName>
</protein>
<dbReference type="AlphaFoldDB" id="Q1IL16"/>
<proteinExistence type="predicted"/>
<dbReference type="OrthoDB" id="9778719at2"/>
<dbReference type="Pfam" id="PF02585">
    <property type="entry name" value="PIG-L"/>
    <property type="match status" value="1"/>
</dbReference>
<evidence type="ECO:0000313" key="1">
    <source>
        <dbReference type="EMBL" id="ABF42434.1"/>
    </source>
</evidence>
<gene>
    <name evidence="1" type="ordered locus">Acid345_3433</name>
</gene>
<dbReference type="PANTHER" id="PTHR12993:SF30">
    <property type="entry name" value="N-ACETYL-ALPHA-D-GLUCOSAMINYL L-MALATE DEACETYLASE 1"/>
    <property type="match status" value="1"/>
</dbReference>